<keyword evidence="6" id="KW-1185">Reference proteome</keyword>
<dbReference type="InterPro" id="IPR006311">
    <property type="entry name" value="TAT_signal"/>
</dbReference>
<evidence type="ECO:0000256" key="2">
    <source>
        <dbReference type="SAM" id="Phobius"/>
    </source>
</evidence>
<feature type="compositionally biased region" description="Low complexity" evidence="1">
    <location>
        <begin position="788"/>
        <end position="806"/>
    </location>
</feature>
<dbReference type="RefSeq" id="WP_301128929.1">
    <property type="nucleotide sequence ID" value="NZ_JAUHPV010000006.1"/>
</dbReference>
<dbReference type="Proteomes" id="UP001172738">
    <property type="component" value="Unassembled WGS sequence"/>
</dbReference>
<dbReference type="SUPFAM" id="SSF49785">
    <property type="entry name" value="Galactose-binding domain-like"/>
    <property type="match status" value="1"/>
</dbReference>
<keyword evidence="2" id="KW-1133">Transmembrane helix</keyword>
<dbReference type="PROSITE" id="PS50022">
    <property type="entry name" value="FA58C_3"/>
    <property type="match status" value="1"/>
</dbReference>
<evidence type="ECO:0000256" key="3">
    <source>
        <dbReference type="SAM" id="SignalP"/>
    </source>
</evidence>
<dbReference type="EMBL" id="JAUHPV010000006">
    <property type="protein sequence ID" value="MDN4473406.1"/>
    <property type="molecule type" value="Genomic_DNA"/>
</dbReference>
<evidence type="ECO:0000313" key="5">
    <source>
        <dbReference type="EMBL" id="MDN4473406.1"/>
    </source>
</evidence>
<evidence type="ECO:0000313" key="6">
    <source>
        <dbReference type="Proteomes" id="UP001172738"/>
    </source>
</evidence>
<dbReference type="Gene3D" id="2.160.20.10">
    <property type="entry name" value="Single-stranded right-handed beta-helix, Pectin lyase-like"/>
    <property type="match status" value="1"/>
</dbReference>
<protein>
    <submittedName>
        <fullName evidence="5">Discoidin domain-containing protein</fullName>
    </submittedName>
</protein>
<dbReference type="CDD" id="cd23669">
    <property type="entry name" value="GH55_SacteLam55A-like"/>
    <property type="match status" value="1"/>
</dbReference>
<dbReference type="SUPFAM" id="SSF51126">
    <property type="entry name" value="Pectin lyase-like"/>
    <property type="match status" value="1"/>
</dbReference>
<feature type="transmembrane region" description="Helical" evidence="2">
    <location>
        <begin position="898"/>
        <end position="918"/>
    </location>
</feature>
<dbReference type="PROSITE" id="PS51318">
    <property type="entry name" value="TAT"/>
    <property type="match status" value="1"/>
</dbReference>
<evidence type="ECO:0000259" key="4">
    <source>
        <dbReference type="PROSITE" id="PS50022"/>
    </source>
</evidence>
<keyword evidence="2" id="KW-0472">Membrane</keyword>
<feature type="region of interest" description="Disordered" evidence="1">
    <location>
        <begin position="779"/>
        <end position="811"/>
    </location>
</feature>
<name>A0ABT8G2P4_9MICO</name>
<organism evidence="5 6">
    <name type="scientific">Demequina zhanjiangensis</name>
    <dbReference type="NCBI Taxonomy" id="3051659"/>
    <lineage>
        <taxon>Bacteria</taxon>
        <taxon>Bacillati</taxon>
        <taxon>Actinomycetota</taxon>
        <taxon>Actinomycetes</taxon>
        <taxon>Micrococcales</taxon>
        <taxon>Demequinaceae</taxon>
        <taxon>Demequina</taxon>
    </lineage>
</organism>
<dbReference type="InterPro" id="IPR000421">
    <property type="entry name" value="FA58C"/>
</dbReference>
<dbReference type="InterPro" id="IPR059186">
    <property type="entry name" value="SACTE_4363"/>
</dbReference>
<feature type="signal peptide" evidence="3">
    <location>
        <begin position="1"/>
        <end position="37"/>
    </location>
</feature>
<evidence type="ECO:0000256" key="1">
    <source>
        <dbReference type="SAM" id="MobiDB-lite"/>
    </source>
</evidence>
<comment type="caution">
    <text evidence="5">The sequence shown here is derived from an EMBL/GenBank/DDBJ whole genome shotgun (WGS) entry which is preliminary data.</text>
</comment>
<accession>A0ABT8G2P4</accession>
<feature type="domain" description="F5/8 type C" evidence="4">
    <location>
        <begin position="39"/>
        <end position="191"/>
    </location>
</feature>
<dbReference type="Gene3D" id="2.60.120.260">
    <property type="entry name" value="Galactose-binding domain-like"/>
    <property type="match status" value="1"/>
</dbReference>
<dbReference type="Pfam" id="PF00754">
    <property type="entry name" value="F5_F8_type_C"/>
    <property type="match status" value="1"/>
</dbReference>
<keyword evidence="3" id="KW-0732">Signal</keyword>
<dbReference type="InterPro" id="IPR008979">
    <property type="entry name" value="Galactose-bd-like_sf"/>
</dbReference>
<feature type="chain" id="PRO_5046391115" evidence="3">
    <location>
        <begin position="38"/>
        <end position="924"/>
    </location>
</feature>
<dbReference type="InterPro" id="IPR011050">
    <property type="entry name" value="Pectin_lyase_fold/virulence"/>
</dbReference>
<sequence>MSASPTLRRAFAARLAAIVALVALVAGASLAPVPAQAAVNAPTIAGSGSEVMCGSDLAKGGVTATASHGDAWAAVDGNEWSRWDSGVTEEPPGSGNWVGRDGEWISVDLGSERAICGVKPYWEAAYAADYDVEASLDGVDWTLLAQVRGVDSAGAELTRFSAVNARYLRLTAVTRGTQYGVSIWDMEILEPRLVDRPTTSLLGDRVVVLDPTMDAADIQAILDDTFTSQETNQFGDDRWQFVFLPGSYTVDARVGFYTSLAGAGLDPTDVSIVGGDWVDADWFDMNGTQNFWRSAENLSWTPTGGTGRWAVSQASSFRRVHVDGTLALDTGRYGWISGSFIADTEVTGYVTSYAEQQSYTRDSSVDAWAGGIWNTVSSGLKGDYATGTGPGDTRTTLAAASAAWPTPPVTALPTTGPIAEKPYLHLTGADIEAATDWAVRVPDVRDGTAGTTWVFGSTPGTDIPLTDFFIAQEGATATQINAALAAGRHVLFAPGIHELDRTLEVSQPGTVLLGLGLATLVPTGGGSAIHVADVDGVRIAGLLLDAAPTGSPSLLTVGDADAHTDHSPDPIVLSDIYLRVGGAGAGIVDDALVIAANDTIVDHVWAWRADHGTGVGWTVNTAEHGLVVDGDDVSIYGLFVEHFQGYNVLWNGDGGRTVFFQNELPYDVPDQETWQNGNRRGYAAYKVATDVTTHEAWGLGSYSNFTEDTEEDEITVDNAFEVPQVAGVAMHRMLTVSLGGEGIFEHVINGVGDRQFSSDTVPTYLEAYPTGPDDPIFTPVDPAPEAPTPASAPAAPASISAPSLDPHSAPVPAGGRIAVSGDGFTPGEDVVVTIDSKPAILARVVAGPDGAFHADVPVPDDLSTGEHVLTATGVLSGRAASLTIQVQGLLAATGAGEFAATTAAALALLAAGLGLLAARRRLGR</sequence>
<keyword evidence="2" id="KW-0812">Transmembrane</keyword>
<reference evidence="5" key="1">
    <citation type="submission" date="2023-06" db="EMBL/GenBank/DDBJ databases">
        <title>SYSU T00b26.</title>
        <authorList>
            <person name="Gao L."/>
            <person name="Fang B.-Z."/>
            <person name="Li W.-J."/>
        </authorList>
    </citation>
    <scope>NUCLEOTIDE SEQUENCE</scope>
    <source>
        <strain evidence="5">SYSU T00b26</strain>
    </source>
</reference>
<dbReference type="InterPro" id="IPR012334">
    <property type="entry name" value="Pectin_lyas_fold"/>
</dbReference>
<gene>
    <name evidence="5" type="ORF">QQX04_10430</name>
</gene>
<proteinExistence type="predicted"/>